<accession>A0A0L0V016</accession>
<protein>
    <submittedName>
        <fullName evidence="1">Uncharacterized protein</fullName>
    </submittedName>
</protein>
<sequence length="381" mass="43145">MSKPETLAKQVLRHQAELVIKRFGSLANYDFLGSATTPTDLSIARLCTKQDIFTEVHSSLLPLLQQQVSIISQALRDPDKLRRDPGPTIRLILKLQPDLEQTLDQTIRAINDIIPGTLPKPDQMNDQNFGEFKCYRLRGLNDAIRRGMKTQIIRFFSDCKRFIERLQLPRDGQQTDVEVSSFALVVSIHVVITWATGSELNLICGRWQDGVREVDGASRDLLSLVDPENEDVREEIVLLAKSFIPITKLTQLFFAKLSREGMLKNRALLGTQMSSYQLDLLETSADKIGDGLFNIVYRLEEPEDHELVSPAYLIEQVTDLVAQFQTCLFLADLYIAPLFPQINVSSSPTDFKTWFVVWNTLFSQASHNAIQACHTHTQTAQ</sequence>
<dbReference type="EMBL" id="AJIL01000158">
    <property type="protein sequence ID" value="KNE92628.1"/>
    <property type="molecule type" value="Genomic_DNA"/>
</dbReference>
<comment type="caution">
    <text evidence="1">The sequence shown here is derived from an EMBL/GenBank/DDBJ whole genome shotgun (WGS) entry which is preliminary data.</text>
</comment>
<evidence type="ECO:0000313" key="1">
    <source>
        <dbReference type="EMBL" id="KNE92628.1"/>
    </source>
</evidence>
<dbReference type="AlphaFoldDB" id="A0A0L0V016"/>
<name>A0A0L0V016_9BASI</name>
<dbReference type="PANTHER" id="PTHR33069:SF3">
    <property type="entry name" value="DYNEIN HEAVY CHAIN TAIL DOMAIN-CONTAINING PROTEIN"/>
    <property type="match status" value="1"/>
</dbReference>
<gene>
    <name evidence="1" type="ORF">PSTG_13952</name>
</gene>
<dbReference type="OrthoDB" id="10276935at2759"/>
<dbReference type="PANTHER" id="PTHR33069">
    <property type="entry name" value="CHROMOSOME 7, WHOLE GENOME SHOTGUN SEQUENCE-RELATED"/>
    <property type="match status" value="1"/>
</dbReference>
<keyword evidence="2" id="KW-1185">Reference proteome</keyword>
<dbReference type="Proteomes" id="UP000054564">
    <property type="component" value="Unassembled WGS sequence"/>
</dbReference>
<organism evidence="1 2">
    <name type="scientific">Puccinia striiformis f. sp. tritici PST-78</name>
    <dbReference type="NCBI Taxonomy" id="1165861"/>
    <lineage>
        <taxon>Eukaryota</taxon>
        <taxon>Fungi</taxon>
        <taxon>Dikarya</taxon>
        <taxon>Basidiomycota</taxon>
        <taxon>Pucciniomycotina</taxon>
        <taxon>Pucciniomycetes</taxon>
        <taxon>Pucciniales</taxon>
        <taxon>Pucciniaceae</taxon>
        <taxon>Puccinia</taxon>
    </lineage>
</organism>
<proteinExistence type="predicted"/>
<evidence type="ECO:0000313" key="2">
    <source>
        <dbReference type="Proteomes" id="UP000054564"/>
    </source>
</evidence>
<reference evidence="2" key="1">
    <citation type="submission" date="2014-03" db="EMBL/GenBank/DDBJ databases">
        <title>The Genome Sequence of Puccinia striiformis f. sp. tritici PST-78.</title>
        <authorList>
            <consortium name="The Broad Institute Genome Sequencing Platform"/>
            <person name="Cuomo C."/>
            <person name="Hulbert S."/>
            <person name="Chen X."/>
            <person name="Walker B."/>
            <person name="Young S.K."/>
            <person name="Zeng Q."/>
            <person name="Gargeya S."/>
            <person name="Fitzgerald M."/>
            <person name="Haas B."/>
            <person name="Abouelleil A."/>
            <person name="Alvarado L."/>
            <person name="Arachchi H.M."/>
            <person name="Berlin A.M."/>
            <person name="Chapman S.B."/>
            <person name="Goldberg J."/>
            <person name="Griggs A."/>
            <person name="Gujja S."/>
            <person name="Hansen M."/>
            <person name="Howarth C."/>
            <person name="Imamovic A."/>
            <person name="Larimer J."/>
            <person name="McCowan C."/>
            <person name="Montmayeur A."/>
            <person name="Murphy C."/>
            <person name="Neiman D."/>
            <person name="Pearson M."/>
            <person name="Priest M."/>
            <person name="Roberts A."/>
            <person name="Saif S."/>
            <person name="Shea T."/>
            <person name="Sisk P."/>
            <person name="Sykes S."/>
            <person name="Wortman J."/>
            <person name="Nusbaum C."/>
            <person name="Birren B."/>
        </authorList>
    </citation>
    <scope>NUCLEOTIDE SEQUENCE [LARGE SCALE GENOMIC DNA]</scope>
    <source>
        <strain evidence="2">race PST-78</strain>
    </source>
</reference>